<evidence type="ECO:0000259" key="1">
    <source>
        <dbReference type="SMART" id="SM00829"/>
    </source>
</evidence>
<comment type="caution">
    <text evidence="2">The sequence shown here is derived from an EMBL/GenBank/DDBJ whole genome shotgun (WGS) entry which is preliminary data.</text>
</comment>
<dbReference type="SUPFAM" id="SSF50129">
    <property type="entry name" value="GroES-like"/>
    <property type="match status" value="1"/>
</dbReference>
<sequence length="344" mass="36383">MKAMVCIEQSAMPVLNCHEMSDPVPGPGQALIELRATSLSFPDVLTMGGQYQRKASFPHVPGIESSGVVLALGPGTTGPAPGTHVSVSSHSGGFAERIAIGVERLTPLPEGMSFEEGAVFFLRFGTAWHALVQRGRIKAGEKLLVLGAASGVGLCAVELGRALGAEVTACASDAARVAIAAEAGAQRTLVYPRDMSDRATARSLTEALREAEPGGYDLIFDPVGGGYAEAAYRAIAPEGRHLVVGFAASEKVPALPLNLPLLRSADVVGVIWGPARWRRPGWNEEATRELTRLWIEGRIRARGLDVRTMGEANVGIGDMRNRRIRGTALVFTQEGWPPSEGAMA</sequence>
<dbReference type="InterPro" id="IPR051397">
    <property type="entry name" value="Zn-ADH-like_protein"/>
</dbReference>
<dbReference type="Pfam" id="PF00107">
    <property type="entry name" value="ADH_zinc_N"/>
    <property type="match status" value="1"/>
</dbReference>
<dbReference type="InterPro" id="IPR013149">
    <property type="entry name" value="ADH-like_C"/>
</dbReference>
<dbReference type="InterPro" id="IPR020843">
    <property type="entry name" value="ER"/>
</dbReference>
<dbReference type="GO" id="GO:0016491">
    <property type="term" value="F:oxidoreductase activity"/>
    <property type="evidence" value="ECO:0007669"/>
    <property type="project" value="InterPro"/>
</dbReference>
<dbReference type="InterPro" id="IPR013154">
    <property type="entry name" value="ADH-like_N"/>
</dbReference>
<dbReference type="PANTHER" id="PTHR43677:SF4">
    <property type="entry name" value="QUINONE OXIDOREDUCTASE-LIKE PROTEIN 2"/>
    <property type="match status" value="1"/>
</dbReference>
<dbReference type="InterPro" id="IPR036291">
    <property type="entry name" value="NAD(P)-bd_dom_sf"/>
</dbReference>
<dbReference type="SMART" id="SM00829">
    <property type="entry name" value="PKS_ER"/>
    <property type="match status" value="1"/>
</dbReference>
<gene>
    <name evidence="2" type="ORF">GS660_18575</name>
</gene>
<protein>
    <submittedName>
        <fullName evidence="2">Zinc-binding dehydrogenase</fullName>
    </submittedName>
</protein>
<dbReference type="CDD" id="cd08241">
    <property type="entry name" value="QOR1"/>
    <property type="match status" value="1"/>
</dbReference>
<name>A0A6L8VPK4_9RHOB</name>
<dbReference type="Pfam" id="PF08240">
    <property type="entry name" value="ADH_N"/>
    <property type="match status" value="1"/>
</dbReference>
<accession>A0A6L8VPK4</accession>
<dbReference type="PANTHER" id="PTHR43677">
    <property type="entry name" value="SHORT-CHAIN DEHYDROGENASE/REDUCTASE"/>
    <property type="match status" value="1"/>
</dbReference>
<evidence type="ECO:0000313" key="2">
    <source>
        <dbReference type="EMBL" id="MZQ91100.1"/>
    </source>
</evidence>
<evidence type="ECO:0000313" key="3">
    <source>
        <dbReference type="Proteomes" id="UP000477083"/>
    </source>
</evidence>
<proteinExistence type="predicted"/>
<dbReference type="Gene3D" id="3.40.50.720">
    <property type="entry name" value="NAD(P)-binding Rossmann-like Domain"/>
    <property type="match status" value="1"/>
</dbReference>
<dbReference type="AlphaFoldDB" id="A0A6L8VPK4"/>
<dbReference type="OrthoDB" id="4190732at2"/>
<dbReference type="Proteomes" id="UP000477083">
    <property type="component" value="Unassembled WGS sequence"/>
</dbReference>
<reference evidence="2 3" key="1">
    <citation type="submission" date="2020-01" db="EMBL/GenBank/DDBJ databases">
        <title>Frigidibacter albus SP32T (=CGMCC 1.13995T).</title>
        <authorList>
            <person name="Liao X."/>
        </authorList>
    </citation>
    <scope>NUCLEOTIDE SEQUENCE [LARGE SCALE GENOMIC DNA]</scope>
    <source>
        <strain evidence="2 3">SP32</strain>
    </source>
</reference>
<dbReference type="InterPro" id="IPR011032">
    <property type="entry name" value="GroES-like_sf"/>
</dbReference>
<dbReference type="Gene3D" id="3.90.180.10">
    <property type="entry name" value="Medium-chain alcohol dehydrogenases, catalytic domain"/>
    <property type="match status" value="1"/>
</dbReference>
<dbReference type="EMBL" id="WWNR01000015">
    <property type="protein sequence ID" value="MZQ91100.1"/>
    <property type="molecule type" value="Genomic_DNA"/>
</dbReference>
<organism evidence="2 3">
    <name type="scientific">Frigidibacter albus</name>
    <dbReference type="NCBI Taxonomy" id="1465486"/>
    <lineage>
        <taxon>Bacteria</taxon>
        <taxon>Pseudomonadati</taxon>
        <taxon>Pseudomonadota</taxon>
        <taxon>Alphaproteobacteria</taxon>
        <taxon>Rhodobacterales</taxon>
        <taxon>Paracoccaceae</taxon>
        <taxon>Frigidibacter</taxon>
    </lineage>
</organism>
<dbReference type="RefSeq" id="WP_161348484.1">
    <property type="nucleotide sequence ID" value="NZ_BMGW01000015.1"/>
</dbReference>
<feature type="domain" description="Enoyl reductase (ER)" evidence="1">
    <location>
        <begin position="10"/>
        <end position="330"/>
    </location>
</feature>
<keyword evidence="3" id="KW-1185">Reference proteome</keyword>
<dbReference type="SUPFAM" id="SSF51735">
    <property type="entry name" value="NAD(P)-binding Rossmann-fold domains"/>
    <property type="match status" value="1"/>
</dbReference>